<keyword evidence="9" id="KW-1185">Reference proteome</keyword>
<evidence type="ECO:0000256" key="3">
    <source>
        <dbReference type="ARBA" id="ARBA00023172"/>
    </source>
</evidence>
<dbReference type="Proteomes" id="UP000836597">
    <property type="component" value="Chromosome"/>
</dbReference>
<dbReference type="GO" id="GO:0006310">
    <property type="term" value="P:DNA recombination"/>
    <property type="evidence" value="ECO:0007669"/>
    <property type="project" value="UniProtKB-KW"/>
</dbReference>
<dbReference type="EMBL" id="CDGJ01000133">
    <property type="protein sequence ID" value="CEJ09493.1"/>
    <property type="molecule type" value="Genomic_DNA"/>
</dbReference>
<sequence length="416" mass="48300">MVTDFKTLVSLCEDELNSREYAAIHLGRIKAEWENLANWMKLQNYTTFSESIGFQYCDETLGTHILAEKLTHTNRIRLRAVRMLTSYQKDGDFEFRTPQVERIFHGSIGMDISLYLSYLRNVQLLSESTIKNKEQYLYGFFCYLEKHLLTLDNLCIEVIEDFFDSMDYSLASRHNCSSTLRIYFRYAHDNGITDKDNSIFVLDDNYNRRCKIPTTYNEDEIRTIISSVERSSVTGKRDYLILLLAAEYGWRSSDIVGFRFSQIDWDKNIVRFCQHKTDIPVEYPLLSSVGNAIIDYLKHGRPVTDSEEIIVSAESAKKGRPLSPPTVHSIVTKYMRKANIMNWETKKHGPHSLRHSLATNMLKKNVSMPIISTVLGHQDTESTKVYLKVDVEKLRQCPLSMPRIYSKHYRAGRCEA</sequence>
<accession>A0A8S0W2C0</accession>
<evidence type="ECO:0000313" key="8">
    <source>
        <dbReference type="EMBL" id="CEJ09493.1"/>
    </source>
</evidence>
<dbReference type="InterPro" id="IPR010998">
    <property type="entry name" value="Integrase_recombinase_N"/>
</dbReference>
<evidence type="ECO:0000256" key="2">
    <source>
        <dbReference type="ARBA" id="ARBA00023125"/>
    </source>
</evidence>
<keyword evidence="2 4" id="KW-0238">DNA-binding</keyword>
<name>A0A8S0W2C0_9FIRM</name>
<dbReference type="PROSITE" id="PS51900">
    <property type="entry name" value="CB"/>
    <property type="match status" value="1"/>
</dbReference>
<comment type="similarity">
    <text evidence="1">Belongs to the 'phage' integrase family.</text>
</comment>
<protein>
    <submittedName>
        <fullName evidence="8">Integrase protein</fullName>
    </submittedName>
    <submittedName>
        <fullName evidence="7">Phage integrase family</fullName>
    </submittedName>
</protein>
<reference evidence="8" key="1">
    <citation type="submission" date="2014-11" db="EMBL/GenBank/DDBJ databases">
        <authorList>
            <person name="Hornung B.V."/>
        </authorList>
    </citation>
    <scope>NUCLEOTIDE SEQUENCE</scope>
    <source>
        <strain evidence="8">INE</strain>
    </source>
</reference>
<evidence type="ECO:0000256" key="1">
    <source>
        <dbReference type="ARBA" id="ARBA00008857"/>
    </source>
</evidence>
<dbReference type="Proteomes" id="UP001071230">
    <property type="component" value="Unassembled WGS sequence"/>
</dbReference>
<organism evidence="7">
    <name type="scientific">Acididesulfobacillus acetoxydans</name>
    <dbReference type="NCBI Taxonomy" id="1561005"/>
    <lineage>
        <taxon>Bacteria</taxon>
        <taxon>Bacillati</taxon>
        <taxon>Bacillota</taxon>
        <taxon>Clostridia</taxon>
        <taxon>Eubacteriales</taxon>
        <taxon>Peptococcaceae</taxon>
        <taxon>Acididesulfobacillus</taxon>
    </lineage>
</organism>
<dbReference type="Gene3D" id="1.10.443.10">
    <property type="entry name" value="Intergrase catalytic core"/>
    <property type="match status" value="1"/>
</dbReference>
<proteinExistence type="inferred from homology"/>
<evidence type="ECO:0000259" key="6">
    <source>
        <dbReference type="PROSITE" id="PS51900"/>
    </source>
</evidence>
<evidence type="ECO:0000256" key="4">
    <source>
        <dbReference type="PROSITE-ProRule" id="PRU01248"/>
    </source>
</evidence>
<dbReference type="InterPro" id="IPR002104">
    <property type="entry name" value="Integrase_catalytic"/>
</dbReference>
<dbReference type="Gene3D" id="1.10.150.130">
    <property type="match status" value="1"/>
</dbReference>
<dbReference type="InterPro" id="IPR013762">
    <property type="entry name" value="Integrase-like_cat_sf"/>
</dbReference>
<dbReference type="EMBL" id="LR746496">
    <property type="protein sequence ID" value="CAA7600588.1"/>
    <property type="molecule type" value="Genomic_DNA"/>
</dbReference>
<dbReference type="GO" id="GO:0003677">
    <property type="term" value="F:DNA binding"/>
    <property type="evidence" value="ECO:0007669"/>
    <property type="project" value="UniProtKB-UniRule"/>
</dbReference>
<keyword evidence="3" id="KW-0233">DNA recombination</keyword>
<gene>
    <name evidence="7" type="ORF">DEACI_1241</name>
    <name evidence="8" type="ORF">DEACI_3977</name>
</gene>
<dbReference type="KEGG" id="aacx:DEACI_1241"/>
<evidence type="ECO:0000313" key="9">
    <source>
        <dbReference type="Proteomes" id="UP001071230"/>
    </source>
</evidence>
<feature type="domain" description="Tyr recombinase" evidence="5">
    <location>
        <begin position="211"/>
        <end position="399"/>
    </location>
</feature>
<dbReference type="PANTHER" id="PTHR30349:SF41">
    <property type="entry name" value="INTEGRASE_RECOMBINASE PROTEIN MJ0367-RELATED"/>
    <property type="match status" value="1"/>
</dbReference>
<dbReference type="SUPFAM" id="SSF56349">
    <property type="entry name" value="DNA breaking-rejoining enzymes"/>
    <property type="match status" value="1"/>
</dbReference>
<evidence type="ECO:0000313" key="7">
    <source>
        <dbReference type="EMBL" id="CAA7600588.1"/>
    </source>
</evidence>
<dbReference type="AlphaFoldDB" id="A0A8S0W2C0"/>
<dbReference type="PROSITE" id="PS51898">
    <property type="entry name" value="TYR_RECOMBINASE"/>
    <property type="match status" value="1"/>
</dbReference>
<dbReference type="GO" id="GO:0015074">
    <property type="term" value="P:DNA integration"/>
    <property type="evidence" value="ECO:0007669"/>
    <property type="project" value="InterPro"/>
</dbReference>
<dbReference type="InterPro" id="IPR050090">
    <property type="entry name" value="Tyrosine_recombinase_XerCD"/>
</dbReference>
<dbReference type="Pfam" id="PF00589">
    <property type="entry name" value="Phage_integrase"/>
    <property type="match status" value="1"/>
</dbReference>
<reference evidence="7" key="2">
    <citation type="submission" date="2020-01" db="EMBL/GenBank/DDBJ databases">
        <authorList>
            <person name="Hornung B."/>
        </authorList>
    </citation>
    <scope>NUCLEOTIDE SEQUENCE</scope>
    <source>
        <strain evidence="7">PacBioINE</strain>
    </source>
</reference>
<dbReference type="InterPro" id="IPR011010">
    <property type="entry name" value="DNA_brk_join_enz"/>
</dbReference>
<feature type="domain" description="Core-binding (CB)" evidence="6">
    <location>
        <begin position="106"/>
        <end position="188"/>
    </location>
</feature>
<dbReference type="InterPro" id="IPR044068">
    <property type="entry name" value="CB"/>
</dbReference>
<dbReference type="RefSeq" id="WP_240984239.1">
    <property type="nucleotide sequence ID" value="NZ_CDGJ01000133.1"/>
</dbReference>
<dbReference type="PANTHER" id="PTHR30349">
    <property type="entry name" value="PHAGE INTEGRASE-RELATED"/>
    <property type="match status" value="1"/>
</dbReference>
<dbReference type="CDD" id="cd01188">
    <property type="entry name" value="INT_RitA_C_like"/>
    <property type="match status" value="1"/>
</dbReference>
<evidence type="ECO:0000259" key="5">
    <source>
        <dbReference type="PROSITE" id="PS51898"/>
    </source>
</evidence>